<gene>
    <name evidence="2" type="ordered locus">AAur_0298</name>
</gene>
<evidence type="ECO:0000313" key="2">
    <source>
        <dbReference type="EMBL" id="ABM07088.1"/>
    </source>
</evidence>
<name>A1R1K6_PAEAT</name>
<dbReference type="HOGENOM" id="CLU_1736773_0_0_11"/>
<proteinExistence type="predicted"/>
<dbReference type="Proteomes" id="UP000000637">
    <property type="component" value="Chromosome"/>
</dbReference>
<accession>A1R1K6</accession>
<protein>
    <submittedName>
        <fullName evidence="2">Uncharacterized protein</fullName>
    </submittedName>
</protein>
<evidence type="ECO:0000313" key="3">
    <source>
        <dbReference type="Proteomes" id="UP000000637"/>
    </source>
</evidence>
<dbReference type="STRING" id="290340.AAur_0298"/>
<sequence length="150" mass="16970">MMPRYRSMPAQPASRVPDEAHQPPDEPLWCSRCNTDQHLLVNSIQSHYPPAPNMVDVAYECHACRYSYEHVASVRRVAAVLNRPGVPQGVLQFGGQYLHCGEPMKTKSCELRRIQAPLVLTPGAQLRMYEVLINTRILGCHCGFRMEIPD</sequence>
<keyword evidence="3" id="KW-1185">Reference proteome</keyword>
<dbReference type="EMBL" id="CP000474">
    <property type="protein sequence ID" value="ABM07088.1"/>
    <property type="molecule type" value="Genomic_DNA"/>
</dbReference>
<feature type="region of interest" description="Disordered" evidence="1">
    <location>
        <begin position="1"/>
        <end position="23"/>
    </location>
</feature>
<dbReference type="KEGG" id="aau:AAur_0298"/>
<evidence type="ECO:0000256" key="1">
    <source>
        <dbReference type="SAM" id="MobiDB-lite"/>
    </source>
</evidence>
<reference evidence="2 3" key="1">
    <citation type="journal article" date="2006" name="PLoS Genet.">
        <title>Secrets of soil survival revealed by the genome sequence of Arthrobacter aurescens TC1.</title>
        <authorList>
            <person name="Mongodin E.F."/>
            <person name="Shapir N."/>
            <person name="Daugherty S.C."/>
            <person name="DeBoy R.T."/>
            <person name="Emerson J.B."/>
            <person name="Shvartzbeyn A."/>
            <person name="Radune D."/>
            <person name="Vamathevan J."/>
            <person name="Riggs F."/>
            <person name="Grinberg V."/>
            <person name="Khouri H."/>
            <person name="Wackett L.P."/>
            <person name="Nelson K.E."/>
            <person name="Sadowsky M.J."/>
        </authorList>
    </citation>
    <scope>NUCLEOTIDE SEQUENCE [LARGE SCALE GENOMIC DNA]</scope>
    <source>
        <strain evidence="2 3">TC1</strain>
    </source>
</reference>
<organism evidence="2 3">
    <name type="scientific">Paenarthrobacter aurescens (strain TC1)</name>
    <dbReference type="NCBI Taxonomy" id="290340"/>
    <lineage>
        <taxon>Bacteria</taxon>
        <taxon>Bacillati</taxon>
        <taxon>Actinomycetota</taxon>
        <taxon>Actinomycetes</taxon>
        <taxon>Micrococcales</taxon>
        <taxon>Micrococcaceae</taxon>
        <taxon>Paenarthrobacter</taxon>
    </lineage>
</organism>
<dbReference type="AlphaFoldDB" id="A1R1K6"/>